<dbReference type="GO" id="GO:0006260">
    <property type="term" value="P:DNA replication"/>
    <property type="evidence" value="ECO:0007669"/>
    <property type="project" value="UniProtKB-UniRule"/>
</dbReference>
<comment type="catalytic activity">
    <reaction evidence="13">
        <text>Hydrolysis of Ala-|-Gly bond in repressor LexA.</text>
        <dbReference type="EC" id="3.4.21.88"/>
    </reaction>
</comment>
<gene>
    <name evidence="13" type="primary">lexA</name>
    <name evidence="17" type="ORF">JT25_017770</name>
</gene>
<evidence type="ECO:0000256" key="3">
    <source>
        <dbReference type="ARBA" id="ARBA00022491"/>
    </source>
</evidence>
<evidence type="ECO:0000256" key="1">
    <source>
        <dbReference type="ARBA" id="ARBA00007484"/>
    </source>
</evidence>
<keyword evidence="18" id="KW-1185">Reference proteome</keyword>
<evidence type="ECO:0000256" key="4">
    <source>
        <dbReference type="ARBA" id="ARBA00022705"/>
    </source>
</evidence>
<dbReference type="InterPro" id="IPR036286">
    <property type="entry name" value="LexA/Signal_pep-like_sf"/>
</dbReference>
<name>A0A126T8C2_9GAMM</name>
<evidence type="ECO:0000259" key="16">
    <source>
        <dbReference type="Pfam" id="PF01726"/>
    </source>
</evidence>
<dbReference type="Pfam" id="PF01726">
    <property type="entry name" value="LexA_DNA_bind"/>
    <property type="match status" value="1"/>
</dbReference>
<dbReference type="InterPro" id="IPR015927">
    <property type="entry name" value="Peptidase_S24_S26A/B/C"/>
</dbReference>
<keyword evidence="9 13" id="KW-0238">DNA-binding</keyword>
<dbReference type="InterPro" id="IPR006200">
    <property type="entry name" value="LexA"/>
</dbReference>
<feature type="site" description="Cleavage; by autolysis" evidence="13">
    <location>
        <begin position="87"/>
        <end position="88"/>
    </location>
</feature>
<comment type="function">
    <text evidence="13">Represses a number of genes involved in the response to DNA damage (SOS response), including recA and lexA. In the presence of single-stranded DNA, RecA interacts with LexA causing an autocatalytic cleavage which disrupts the DNA-binding part of LexA, leading to derepression of the SOS regulon and eventually DNA repair.</text>
</comment>
<dbReference type="NCBIfam" id="TIGR00498">
    <property type="entry name" value="lexA"/>
    <property type="match status" value="1"/>
</dbReference>
<sequence>MKPLTDRQQEILNFIERSLLQDGFPPTIAEIADAFGVRSTNSIRGHLQALARKGAIELVPAASRGIRLLKPTPDLDQGLPLVGRVAAGQPILAEEHIERYCRLGPELFDNRADYLLRVQGMSMRDAGILDGDLLAVQRTPEARNGQIVIARIQDEATVKRLRLDSKTRMAFLEPANLDFAIIEVDLQREPLVIEGVVVGVIRSGL</sequence>
<evidence type="ECO:0000256" key="14">
    <source>
        <dbReference type="RuleBase" id="RU003991"/>
    </source>
</evidence>
<dbReference type="OrthoDB" id="9802364at2"/>
<dbReference type="SUPFAM" id="SSF51306">
    <property type="entry name" value="LexA/Signal peptidase"/>
    <property type="match status" value="1"/>
</dbReference>
<keyword evidence="8 13" id="KW-0805">Transcription regulation</keyword>
<keyword evidence="3 13" id="KW-0678">Repressor</keyword>
<dbReference type="RefSeq" id="WP_036277697.1">
    <property type="nucleotide sequence ID" value="NZ_CP014476.1"/>
</dbReference>
<keyword evidence="7 13" id="KW-0068">Autocatalytic cleavage</keyword>
<dbReference type="Proteomes" id="UP000030512">
    <property type="component" value="Chromosome"/>
</dbReference>
<keyword evidence="12 13" id="KW-0742">SOS response</keyword>
<dbReference type="InterPro" id="IPR036388">
    <property type="entry name" value="WH-like_DNA-bd_sf"/>
</dbReference>
<evidence type="ECO:0000256" key="13">
    <source>
        <dbReference type="HAMAP-Rule" id="MF_00015"/>
    </source>
</evidence>
<dbReference type="InterPro" id="IPR050077">
    <property type="entry name" value="LexA_repressor"/>
</dbReference>
<keyword evidence="6 13" id="KW-0378">Hydrolase</keyword>
<dbReference type="HAMAP" id="MF_00015">
    <property type="entry name" value="LexA"/>
    <property type="match status" value="1"/>
</dbReference>
<evidence type="ECO:0000256" key="8">
    <source>
        <dbReference type="ARBA" id="ARBA00023015"/>
    </source>
</evidence>
<feature type="active site" description="For autocatalytic cleavage activity" evidence="13">
    <location>
        <position position="122"/>
    </location>
</feature>
<keyword evidence="11 13" id="KW-0234">DNA repair</keyword>
<dbReference type="GO" id="GO:0004252">
    <property type="term" value="F:serine-type endopeptidase activity"/>
    <property type="evidence" value="ECO:0007669"/>
    <property type="project" value="UniProtKB-UniRule"/>
</dbReference>
<keyword evidence="4 13" id="KW-0235">DNA replication</keyword>
<dbReference type="InterPro" id="IPR006199">
    <property type="entry name" value="LexA_DNA-bd_dom"/>
</dbReference>
<dbReference type="AlphaFoldDB" id="A0A126T8C2"/>
<evidence type="ECO:0000256" key="2">
    <source>
        <dbReference type="ARBA" id="ARBA00011738"/>
    </source>
</evidence>
<dbReference type="InterPro" id="IPR006197">
    <property type="entry name" value="Peptidase_S24_LexA"/>
</dbReference>
<reference evidence="17 18" key="1">
    <citation type="journal article" date="2015" name="Environ. Microbiol.">
        <title>Methane oxidation coupled to nitrate reduction under hypoxia by the Gammaproteobacterium Methylomonas denitrificans, sp. nov. type strain FJG1.</title>
        <authorList>
            <person name="Kits K.D."/>
            <person name="Klotz M.G."/>
            <person name="Stein L.Y."/>
        </authorList>
    </citation>
    <scope>NUCLEOTIDE SEQUENCE [LARGE SCALE GENOMIC DNA]</scope>
    <source>
        <strain evidence="17 18">FJG1</strain>
    </source>
</reference>
<dbReference type="EC" id="3.4.21.88" evidence="13"/>
<keyword evidence="5 13" id="KW-0227">DNA damage</keyword>
<evidence type="ECO:0000313" key="18">
    <source>
        <dbReference type="Proteomes" id="UP000030512"/>
    </source>
</evidence>
<evidence type="ECO:0000259" key="15">
    <source>
        <dbReference type="Pfam" id="PF00717"/>
    </source>
</evidence>
<feature type="active site" description="For autocatalytic cleavage activity" evidence="13">
    <location>
        <position position="159"/>
    </location>
</feature>
<dbReference type="GO" id="GO:0003677">
    <property type="term" value="F:DNA binding"/>
    <property type="evidence" value="ECO:0007669"/>
    <property type="project" value="UniProtKB-UniRule"/>
</dbReference>
<dbReference type="FunFam" id="1.10.10.10:FF:000009">
    <property type="entry name" value="LexA repressor"/>
    <property type="match status" value="1"/>
</dbReference>
<dbReference type="Pfam" id="PF00717">
    <property type="entry name" value="Peptidase_S24"/>
    <property type="match status" value="1"/>
</dbReference>
<dbReference type="STRING" id="1538553.JT25_017770"/>
<dbReference type="Gene3D" id="1.10.10.10">
    <property type="entry name" value="Winged helix-like DNA-binding domain superfamily/Winged helix DNA-binding domain"/>
    <property type="match status" value="1"/>
</dbReference>
<dbReference type="GO" id="GO:0009432">
    <property type="term" value="P:SOS response"/>
    <property type="evidence" value="ECO:0007669"/>
    <property type="project" value="UniProtKB-UniRule"/>
</dbReference>
<feature type="domain" description="LexA repressor DNA-binding" evidence="16">
    <location>
        <begin position="1"/>
        <end position="65"/>
    </location>
</feature>
<dbReference type="FunFam" id="2.10.109.10:FF:000001">
    <property type="entry name" value="LexA repressor"/>
    <property type="match status" value="1"/>
</dbReference>
<dbReference type="SUPFAM" id="SSF46785">
    <property type="entry name" value="Winged helix' DNA-binding domain"/>
    <property type="match status" value="1"/>
</dbReference>
<protein>
    <recommendedName>
        <fullName evidence="13">LexA repressor</fullName>
        <ecNumber evidence="13">3.4.21.88</ecNumber>
    </recommendedName>
</protein>
<dbReference type="InterPro" id="IPR039418">
    <property type="entry name" value="LexA-like"/>
</dbReference>
<dbReference type="CDD" id="cd06529">
    <property type="entry name" value="S24_LexA-like"/>
    <property type="match status" value="1"/>
</dbReference>
<evidence type="ECO:0000256" key="10">
    <source>
        <dbReference type="ARBA" id="ARBA00023163"/>
    </source>
</evidence>
<dbReference type="PRINTS" id="PR00726">
    <property type="entry name" value="LEXASERPTASE"/>
</dbReference>
<keyword evidence="10 13" id="KW-0804">Transcription</keyword>
<feature type="DNA-binding region" description="H-T-H motif" evidence="13">
    <location>
        <begin position="28"/>
        <end position="48"/>
    </location>
</feature>
<dbReference type="EMBL" id="CP014476">
    <property type="protein sequence ID" value="AMK78312.1"/>
    <property type="molecule type" value="Genomic_DNA"/>
</dbReference>
<dbReference type="PANTHER" id="PTHR33516">
    <property type="entry name" value="LEXA REPRESSOR"/>
    <property type="match status" value="1"/>
</dbReference>
<organism evidence="17 18">
    <name type="scientific">Methylomonas denitrificans</name>
    <dbReference type="NCBI Taxonomy" id="1538553"/>
    <lineage>
        <taxon>Bacteria</taxon>
        <taxon>Pseudomonadati</taxon>
        <taxon>Pseudomonadota</taxon>
        <taxon>Gammaproteobacteria</taxon>
        <taxon>Methylococcales</taxon>
        <taxon>Methylococcaceae</taxon>
        <taxon>Methylomonas</taxon>
    </lineage>
</organism>
<evidence type="ECO:0000256" key="6">
    <source>
        <dbReference type="ARBA" id="ARBA00022801"/>
    </source>
</evidence>
<dbReference type="KEGG" id="mdn:JT25_017770"/>
<proteinExistence type="inferred from homology"/>
<evidence type="ECO:0000256" key="7">
    <source>
        <dbReference type="ARBA" id="ARBA00022813"/>
    </source>
</evidence>
<comment type="subunit">
    <text evidence="2 13">Homodimer.</text>
</comment>
<dbReference type="InterPro" id="IPR036390">
    <property type="entry name" value="WH_DNA-bd_sf"/>
</dbReference>
<evidence type="ECO:0000256" key="12">
    <source>
        <dbReference type="ARBA" id="ARBA00023236"/>
    </source>
</evidence>
<dbReference type="GO" id="GO:0006508">
    <property type="term" value="P:proteolysis"/>
    <property type="evidence" value="ECO:0007669"/>
    <property type="project" value="InterPro"/>
</dbReference>
<evidence type="ECO:0000256" key="9">
    <source>
        <dbReference type="ARBA" id="ARBA00023125"/>
    </source>
</evidence>
<accession>A0A126T8C2</accession>
<dbReference type="GO" id="GO:0006281">
    <property type="term" value="P:DNA repair"/>
    <property type="evidence" value="ECO:0007669"/>
    <property type="project" value="UniProtKB-UniRule"/>
</dbReference>
<comment type="similarity">
    <text evidence="1 13 14">Belongs to the peptidase S24 family.</text>
</comment>
<feature type="domain" description="Peptidase S24/S26A/S26B/S26C" evidence="15">
    <location>
        <begin position="80"/>
        <end position="198"/>
    </location>
</feature>
<dbReference type="GO" id="GO:0045892">
    <property type="term" value="P:negative regulation of DNA-templated transcription"/>
    <property type="evidence" value="ECO:0007669"/>
    <property type="project" value="UniProtKB-UniRule"/>
</dbReference>
<evidence type="ECO:0000313" key="17">
    <source>
        <dbReference type="EMBL" id="AMK78312.1"/>
    </source>
</evidence>
<evidence type="ECO:0000256" key="5">
    <source>
        <dbReference type="ARBA" id="ARBA00022763"/>
    </source>
</evidence>
<dbReference type="Gene3D" id="2.10.109.10">
    <property type="entry name" value="Umud Fragment, subunit A"/>
    <property type="match status" value="1"/>
</dbReference>
<evidence type="ECO:0000256" key="11">
    <source>
        <dbReference type="ARBA" id="ARBA00023204"/>
    </source>
</evidence>
<dbReference type="PANTHER" id="PTHR33516:SF2">
    <property type="entry name" value="LEXA REPRESSOR-RELATED"/>
    <property type="match status" value="1"/>
</dbReference>